<feature type="signal peptide" evidence="2">
    <location>
        <begin position="1"/>
        <end position="22"/>
    </location>
</feature>
<dbReference type="Proteomes" id="UP000029391">
    <property type="component" value="Unassembled WGS sequence"/>
</dbReference>
<organism evidence="3 4">
    <name type="scientific">Arenimonas composti TR7-09 = DSM 18010</name>
    <dbReference type="NCBI Taxonomy" id="1121013"/>
    <lineage>
        <taxon>Bacteria</taxon>
        <taxon>Pseudomonadati</taxon>
        <taxon>Pseudomonadota</taxon>
        <taxon>Gammaproteobacteria</taxon>
        <taxon>Lysobacterales</taxon>
        <taxon>Lysobacteraceae</taxon>
        <taxon>Arenimonas</taxon>
    </lineage>
</organism>
<protein>
    <recommendedName>
        <fullName evidence="5">Lipocalin-like domain-containing protein</fullName>
    </recommendedName>
</protein>
<comment type="caution">
    <text evidence="3">The sequence shown here is derived from an EMBL/GenBank/DDBJ whole genome shotgun (WGS) entry which is preliminary data.</text>
</comment>
<keyword evidence="2" id="KW-0732">Signal</keyword>
<feature type="chain" id="PRO_5001870292" description="Lipocalin-like domain-containing protein" evidence="2">
    <location>
        <begin position="23"/>
        <end position="132"/>
    </location>
</feature>
<name>A0A091BZY5_9GAMM</name>
<evidence type="ECO:0000256" key="1">
    <source>
        <dbReference type="SAM" id="MobiDB-lite"/>
    </source>
</evidence>
<evidence type="ECO:0000313" key="4">
    <source>
        <dbReference type="Proteomes" id="UP000029391"/>
    </source>
</evidence>
<evidence type="ECO:0000313" key="3">
    <source>
        <dbReference type="EMBL" id="KFN49905.1"/>
    </source>
</evidence>
<proteinExistence type="predicted"/>
<reference evidence="3 4" key="1">
    <citation type="submission" date="2013-09" db="EMBL/GenBank/DDBJ databases">
        <title>Genome sequencing of Arenimonas composti.</title>
        <authorList>
            <person name="Chen F."/>
            <person name="Wang G."/>
        </authorList>
    </citation>
    <scope>NUCLEOTIDE SEQUENCE [LARGE SCALE GENOMIC DNA]</scope>
    <source>
        <strain evidence="3 4">TR7-09</strain>
    </source>
</reference>
<sequence length="132" mass="13828">MKRQLFLFLAIIAALASPACPASGGQTGEGPSPAARPEAPANPLVGSWQEAMSGNGTTLEVRADGSALLTVPGYGGGTYAMRYVWNGSEAELTGYPDATASMRISETGSLFINYENTTTNSRGMMMFRRASP</sequence>
<evidence type="ECO:0000256" key="2">
    <source>
        <dbReference type="SAM" id="SignalP"/>
    </source>
</evidence>
<keyword evidence="4" id="KW-1185">Reference proteome</keyword>
<evidence type="ECO:0008006" key="5">
    <source>
        <dbReference type="Google" id="ProtNLM"/>
    </source>
</evidence>
<feature type="region of interest" description="Disordered" evidence="1">
    <location>
        <begin position="20"/>
        <end position="42"/>
    </location>
</feature>
<accession>A0A091BZY5</accession>
<gene>
    <name evidence="3" type="ORF">P873_08665</name>
</gene>
<dbReference type="OrthoDB" id="8441067at2"/>
<dbReference type="EMBL" id="AWXU01000027">
    <property type="protein sequence ID" value="KFN49905.1"/>
    <property type="molecule type" value="Genomic_DNA"/>
</dbReference>
<dbReference type="RefSeq" id="WP_026817263.1">
    <property type="nucleotide sequence ID" value="NZ_AUFF01000007.1"/>
</dbReference>
<dbReference type="AlphaFoldDB" id="A0A091BZY5"/>